<dbReference type="PANTHER" id="PTHR33334:SF8">
    <property type="entry name" value="PROTEIN LNK1"/>
    <property type="match status" value="1"/>
</dbReference>
<feature type="region of interest" description="Disordered" evidence="1">
    <location>
        <begin position="25"/>
        <end position="79"/>
    </location>
</feature>
<feature type="region of interest" description="Disordered" evidence="1">
    <location>
        <begin position="336"/>
        <end position="360"/>
    </location>
</feature>
<feature type="region of interest" description="Disordered" evidence="1">
    <location>
        <begin position="662"/>
        <end position="681"/>
    </location>
</feature>
<name>A0AAV1D834_OLDCO</name>
<reference evidence="2" key="1">
    <citation type="submission" date="2023-03" db="EMBL/GenBank/DDBJ databases">
        <authorList>
            <person name="Julca I."/>
        </authorList>
    </citation>
    <scope>NUCLEOTIDE SEQUENCE</scope>
</reference>
<dbReference type="GO" id="GO:0007623">
    <property type="term" value="P:circadian rhythm"/>
    <property type="evidence" value="ECO:0007669"/>
    <property type="project" value="InterPro"/>
</dbReference>
<dbReference type="GO" id="GO:0006355">
    <property type="term" value="P:regulation of DNA-templated transcription"/>
    <property type="evidence" value="ECO:0007669"/>
    <property type="project" value="InterPro"/>
</dbReference>
<evidence type="ECO:0000313" key="2">
    <source>
        <dbReference type="EMBL" id="CAI9104009.1"/>
    </source>
</evidence>
<dbReference type="EMBL" id="OX459121">
    <property type="protein sequence ID" value="CAI9104009.1"/>
    <property type="molecule type" value="Genomic_DNA"/>
</dbReference>
<gene>
    <name evidence="2" type="ORF">OLC1_LOCUS13037</name>
</gene>
<evidence type="ECO:0000256" key="1">
    <source>
        <dbReference type="SAM" id="MobiDB-lite"/>
    </source>
</evidence>
<protein>
    <submittedName>
        <fullName evidence="2">OLC1v1002613C2</fullName>
    </submittedName>
</protein>
<dbReference type="PANTHER" id="PTHR33334">
    <property type="entry name" value="PROTEIN LNK1"/>
    <property type="match status" value="1"/>
</dbReference>
<evidence type="ECO:0000313" key="3">
    <source>
        <dbReference type="Proteomes" id="UP001161247"/>
    </source>
</evidence>
<dbReference type="AlphaFoldDB" id="A0AAV1D834"/>
<dbReference type="Proteomes" id="UP001161247">
    <property type="component" value="Chromosome 4"/>
</dbReference>
<sequence>MSDLRSYEIEDLVWDEFSLSEDHIVPHSAGEEASDDSFPEGSRKKPCREFVGIPGNAREQSADRSACQRKTQESTTPLDDRRNIMLEKESWAHTPNGVFPSLSDSNSAKEVSILASDGTRISNHGFDNSNSDLIGSGYCTTDSMLIDKGAAADNNSYNYPLGHIPQADNDIIFFDDNQNEKESSDFLYYGWPDIGNFEDVDRMFRSCDSTFGLGASSEDELGWFTSSDAMEGSGNMLNSEFEPPCPAASTMEQNSEKHDPVRTNGTYSTISGSGIKSALGSCEDNSWNKDDPANIGQLSFADGTGSSENTGSLRPRKQGVELKREVLHKISAANGSRAMANATKKQQKHQARPETKRKSSYFGQGGSFYYDVCPPNEEKGMPSEATSHLTLPPGGIIQQKQDLGSESFGFMQNNYPYLQADYSLSDHNSSFPGISPIKSNHHGQNIPSKESSYSSNQVVSAQSSHNPAFQVTSAVPLEETEKQQPKQAYTTMFSDKPTNGEIGDRVAVCGQNSGNQLENQKVEKYHGEYGYQEGSSVSSAVDEASLEATSFRQLQLVMEQLDVKTKLCIRDSLYRLARSAEQRHNHTHMKGSCCGDDLDTNGELLAEGTNKCNALMDIETDTNPIDRSIAHLLFHRPSDSGSLSFKPPSLIHDSVGRQHVIAEKSGDEEGSAAKMDNMADS</sequence>
<feature type="region of interest" description="Disordered" evidence="1">
    <location>
        <begin position="234"/>
        <end position="270"/>
    </location>
</feature>
<proteinExistence type="predicted"/>
<accession>A0AAV1D834</accession>
<organism evidence="2 3">
    <name type="scientific">Oldenlandia corymbosa var. corymbosa</name>
    <dbReference type="NCBI Taxonomy" id="529605"/>
    <lineage>
        <taxon>Eukaryota</taxon>
        <taxon>Viridiplantae</taxon>
        <taxon>Streptophyta</taxon>
        <taxon>Embryophyta</taxon>
        <taxon>Tracheophyta</taxon>
        <taxon>Spermatophyta</taxon>
        <taxon>Magnoliopsida</taxon>
        <taxon>eudicotyledons</taxon>
        <taxon>Gunneridae</taxon>
        <taxon>Pentapetalae</taxon>
        <taxon>asterids</taxon>
        <taxon>lamiids</taxon>
        <taxon>Gentianales</taxon>
        <taxon>Rubiaceae</taxon>
        <taxon>Rubioideae</taxon>
        <taxon>Spermacoceae</taxon>
        <taxon>Hedyotis-Oldenlandia complex</taxon>
        <taxon>Oldenlandia</taxon>
    </lineage>
</organism>
<keyword evidence="3" id="KW-1185">Reference proteome</keyword>
<dbReference type="InterPro" id="IPR039928">
    <property type="entry name" value="LNK"/>
</dbReference>
<feature type="region of interest" description="Disordered" evidence="1">
    <location>
        <begin position="283"/>
        <end position="321"/>
    </location>
</feature>